<feature type="domain" description="Alcohol dehydrogenase-like N-terminal" evidence="4">
    <location>
        <begin position="23"/>
        <end position="108"/>
    </location>
</feature>
<keyword evidence="3" id="KW-0560">Oxidoreductase</keyword>
<dbReference type="SUPFAM" id="SSF50129">
    <property type="entry name" value="GroES-like"/>
    <property type="match status" value="1"/>
</dbReference>
<dbReference type="PANTHER" id="PTHR45348:SF5">
    <property type="entry name" value="OXIDOREDUCTASE, PUTATIVE (AFU_ORTHOLOGUE AFUA_8G01420)-RELATED"/>
    <property type="match status" value="1"/>
</dbReference>
<dbReference type="GO" id="GO:0016651">
    <property type="term" value="F:oxidoreductase activity, acting on NAD(P)H"/>
    <property type="evidence" value="ECO:0007669"/>
    <property type="project" value="InterPro"/>
</dbReference>
<dbReference type="EMBL" id="JAVRQU010000003">
    <property type="protein sequence ID" value="KAK5705161.1"/>
    <property type="molecule type" value="Genomic_DNA"/>
</dbReference>
<evidence type="ECO:0000256" key="1">
    <source>
        <dbReference type="ARBA" id="ARBA00008072"/>
    </source>
</evidence>
<reference evidence="5" key="1">
    <citation type="submission" date="2023-08" db="EMBL/GenBank/DDBJ databases">
        <title>Black Yeasts Isolated from many extreme environments.</title>
        <authorList>
            <person name="Coleine C."/>
            <person name="Stajich J.E."/>
            <person name="Selbmann L."/>
        </authorList>
    </citation>
    <scope>NUCLEOTIDE SEQUENCE</scope>
    <source>
        <strain evidence="5">CCFEE 5810</strain>
    </source>
</reference>
<dbReference type="AlphaFoldDB" id="A0AAN7ZVJ6"/>
<comment type="caution">
    <text evidence="5">The sequence shown here is derived from an EMBL/GenBank/DDBJ whole genome shotgun (WGS) entry which is preliminary data.</text>
</comment>
<evidence type="ECO:0000313" key="6">
    <source>
        <dbReference type="Proteomes" id="UP001310594"/>
    </source>
</evidence>
<gene>
    <name evidence="5" type="primary">FSR4</name>
    <name evidence="5" type="ORF">LTR97_002278</name>
</gene>
<dbReference type="PANTHER" id="PTHR45348">
    <property type="entry name" value="HYPOTHETICAL OXIDOREDUCTASE (EUROFUNG)"/>
    <property type="match status" value="1"/>
</dbReference>
<accession>A0AAN7ZVJ6</accession>
<name>A0AAN7ZVJ6_9PEZI</name>
<dbReference type="Proteomes" id="UP001310594">
    <property type="component" value="Unassembled WGS sequence"/>
</dbReference>
<sequence length="129" mass="13876">MKEAVVSRGPKVQIIDSEIPKPGPNQVVTKVVVSGCNPKDWKRADMMPDDAAPVNQGDDIAGIVHAVGENVSEFKPGDRVAAFHEMMKPGGSWAEYALSWAHTTFYLPKNTSFEGQSPALSVCVPALQV</sequence>
<dbReference type="Gene3D" id="3.90.180.10">
    <property type="entry name" value="Medium-chain alcohol dehydrogenases, catalytic domain"/>
    <property type="match status" value="1"/>
</dbReference>
<dbReference type="InterPro" id="IPR047122">
    <property type="entry name" value="Trans-enoyl_RdTase-like"/>
</dbReference>
<comment type="subunit">
    <text evidence="2">Monomer.</text>
</comment>
<evidence type="ECO:0000256" key="3">
    <source>
        <dbReference type="ARBA" id="ARBA00023002"/>
    </source>
</evidence>
<evidence type="ECO:0000313" key="5">
    <source>
        <dbReference type="EMBL" id="KAK5705161.1"/>
    </source>
</evidence>
<comment type="similarity">
    <text evidence="1">Belongs to the zinc-containing alcohol dehydrogenase family.</text>
</comment>
<organism evidence="5 6">
    <name type="scientific">Elasticomyces elasticus</name>
    <dbReference type="NCBI Taxonomy" id="574655"/>
    <lineage>
        <taxon>Eukaryota</taxon>
        <taxon>Fungi</taxon>
        <taxon>Dikarya</taxon>
        <taxon>Ascomycota</taxon>
        <taxon>Pezizomycotina</taxon>
        <taxon>Dothideomycetes</taxon>
        <taxon>Dothideomycetidae</taxon>
        <taxon>Mycosphaerellales</taxon>
        <taxon>Teratosphaeriaceae</taxon>
        <taxon>Elasticomyces</taxon>
    </lineage>
</organism>
<dbReference type="InterPro" id="IPR013154">
    <property type="entry name" value="ADH-like_N"/>
</dbReference>
<proteinExistence type="inferred from homology"/>
<evidence type="ECO:0000259" key="4">
    <source>
        <dbReference type="Pfam" id="PF08240"/>
    </source>
</evidence>
<dbReference type="Pfam" id="PF08240">
    <property type="entry name" value="ADH_N"/>
    <property type="match status" value="1"/>
</dbReference>
<dbReference type="InterPro" id="IPR011032">
    <property type="entry name" value="GroES-like_sf"/>
</dbReference>
<evidence type="ECO:0000256" key="2">
    <source>
        <dbReference type="ARBA" id="ARBA00011245"/>
    </source>
</evidence>
<protein>
    <submittedName>
        <fullName evidence="5">Fusarubin cluster-oxidoreductase</fullName>
    </submittedName>
</protein>